<feature type="region of interest" description="Disordered" evidence="1">
    <location>
        <begin position="289"/>
        <end position="360"/>
    </location>
</feature>
<evidence type="ECO:0000313" key="3">
    <source>
        <dbReference type="Proteomes" id="UP001552299"/>
    </source>
</evidence>
<evidence type="ECO:0000256" key="1">
    <source>
        <dbReference type="SAM" id="MobiDB-lite"/>
    </source>
</evidence>
<name>A0ABD0USJ8_DENTH</name>
<reference evidence="2 3" key="1">
    <citation type="journal article" date="2024" name="Plant Biotechnol. J.">
        <title>Dendrobium thyrsiflorum genome and its molecular insights into genes involved in important horticultural traits.</title>
        <authorList>
            <person name="Chen B."/>
            <person name="Wang J.Y."/>
            <person name="Zheng P.J."/>
            <person name="Li K.L."/>
            <person name="Liang Y.M."/>
            <person name="Chen X.F."/>
            <person name="Zhang C."/>
            <person name="Zhao X."/>
            <person name="He X."/>
            <person name="Zhang G.Q."/>
            <person name="Liu Z.J."/>
            <person name="Xu Q."/>
        </authorList>
    </citation>
    <scope>NUCLEOTIDE SEQUENCE [LARGE SCALE GENOMIC DNA]</scope>
    <source>
        <strain evidence="2">GZMU011</strain>
    </source>
</reference>
<dbReference type="Proteomes" id="UP001552299">
    <property type="component" value="Unassembled WGS sequence"/>
</dbReference>
<dbReference type="EMBL" id="JANQDX010000011">
    <property type="protein sequence ID" value="KAL0915706.1"/>
    <property type="molecule type" value="Genomic_DNA"/>
</dbReference>
<feature type="compositionally biased region" description="Basic residues" evidence="1">
    <location>
        <begin position="239"/>
        <end position="248"/>
    </location>
</feature>
<comment type="caution">
    <text evidence="2">The sequence shown here is derived from an EMBL/GenBank/DDBJ whole genome shotgun (WGS) entry which is preliminary data.</text>
</comment>
<organism evidence="2 3">
    <name type="scientific">Dendrobium thyrsiflorum</name>
    <name type="common">Pinecone-like raceme dendrobium</name>
    <name type="synonym">Orchid</name>
    <dbReference type="NCBI Taxonomy" id="117978"/>
    <lineage>
        <taxon>Eukaryota</taxon>
        <taxon>Viridiplantae</taxon>
        <taxon>Streptophyta</taxon>
        <taxon>Embryophyta</taxon>
        <taxon>Tracheophyta</taxon>
        <taxon>Spermatophyta</taxon>
        <taxon>Magnoliopsida</taxon>
        <taxon>Liliopsida</taxon>
        <taxon>Asparagales</taxon>
        <taxon>Orchidaceae</taxon>
        <taxon>Epidendroideae</taxon>
        <taxon>Malaxideae</taxon>
        <taxon>Dendrobiinae</taxon>
        <taxon>Dendrobium</taxon>
    </lineage>
</organism>
<evidence type="ECO:0000313" key="2">
    <source>
        <dbReference type="EMBL" id="KAL0915706.1"/>
    </source>
</evidence>
<feature type="compositionally biased region" description="Polar residues" evidence="1">
    <location>
        <begin position="171"/>
        <end position="190"/>
    </location>
</feature>
<feature type="compositionally biased region" description="Basic residues" evidence="1">
    <location>
        <begin position="126"/>
        <end position="135"/>
    </location>
</feature>
<proteinExistence type="predicted"/>
<feature type="compositionally biased region" description="Low complexity" evidence="1">
    <location>
        <begin position="212"/>
        <end position="223"/>
    </location>
</feature>
<feature type="compositionally biased region" description="Basic and acidic residues" evidence="1">
    <location>
        <begin position="46"/>
        <end position="70"/>
    </location>
</feature>
<keyword evidence="3" id="KW-1185">Reference proteome</keyword>
<dbReference type="AlphaFoldDB" id="A0ABD0USJ8"/>
<feature type="compositionally biased region" description="Basic and acidic residues" evidence="1">
    <location>
        <begin position="191"/>
        <end position="200"/>
    </location>
</feature>
<feature type="region of interest" description="Disordered" evidence="1">
    <location>
        <begin position="1"/>
        <end position="273"/>
    </location>
</feature>
<feature type="compositionally biased region" description="Polar residues" evidence="1">
    <location>
        <begin position="345"/>
        <end position="360"/>
    </location>
</feature>
<feature type="compositionally biased region" description="Basic and acidic residues" evidence="1">
    <location>
        <begin position="78"/>
        <end position="87"/>
    </location>
</feature>
<feature type="compositionally biased region" description="Low complexity" evidence="1">
    <location>
        <begin position="319"/>
        <end position="331"/>
    </location>
</feature>
<feature type="compositionally biased region" description="Polar residues" evidence="1">
    <location>
        <begin position="300"/>
        <end position="310"/>
    </location>
</feature>
<sequence length="360" mass="39750">MERGVGTLTRLGEGKNPEVEILGGENEMPPLEPISREEMSIGYTRRGAEFVRRGDGFDRRGADFERRKEDFEEGFGSKARDSREPRSQEASPNRQHKSQTTGTGTATQQGNQSPPTQETKGFGQKPKTHIHKKRASDHSSKVAINTSKEMPNKAPLLPQKEWERPTGKHNIPNQISGQQSSRKVLGNNSSKARDSREPRSQEASPNRQHKSQTTGTGKATQQGNRSPPTQETKGFGQKPKTHIHKKRASDHSSKVAINTSKEMPNKAPLLPQKDAKLQLYRRVYSSPQQFGTVCGKHNPTILSSHSMANRRSNRLLGASRSNSHQSRNQSVSHRHLVSASFHPGGQNTAGEGTSAPSLED</sequence>
<accession>A0ABD0USJ8</accession>
<feature type="compositionally biased region" description="Low complexity" evidence="1">
    <location>
        <begin position="99"/>
        <end position="110"/>
    </location>
</feature>
<protein>
    <submittedName>
        <fullName evidence="2">Uncharacterized protein</fullName>
    </submittedName>
</protein>
<gene>
    <name evidence="2" type="ORF">M5K25_013157</name>
</gene>